<evidence type="ECO:0000313" key="4">
    <source>
        <dbReference type="EMBL" id="KAK9829071.1"/>
    </source>
</evidence>
<dbReference type="InterPro" id="IPR005176">
    <property type="entry name" value="PONY_dom"/>
</dbReference>
<dbReference type="PANTHER" id="PTHR12281:SF12">
    <property type="entry name" value="DEFECTIVE IN CULLIN NEDDYLATION PROTEIN"/>
    <property type="match status" value="1"/>
</dbReference>
<dbReference type="Pfam" id="PF03556">
    <property type="entry name" value="Cullin_binding"/>
    <property type="match status" value="1"/>
</dbReference>
<feature type="domain" description="DCUN1" evidence="3">
    <location>
        <begin position="44"/>
        <end position="232"/>
    </location>
</feature>
<feature type="region of interest" description="Disordered" evidence="2">
    <location>
        <begin position="24"/>
        <end position="44"/>
    </location>
</feature>
<dbReference type="GO" id="GO:0000151">
    <property type="term" value="C:ubiquitin ligase complex"/>
    <property type="evidence" value="ECO:0007669"/>
    <property type="project" value="TreeGrafter"/>
</dbReference>
<dbReference type="InterPro" id="IPR042460">
    <property type="entry name" value="DCN1-like_PONY"/>
</dbReference>
<dbReference type="EMBL" id="JALJOR010000001">
    <property type="protein sequence ID" value="KAK9829071.1"/>
    <property type="molecule type" value="Genomic_DNA"/>
</dbReference>
<evidence type="ECO:0000313" key="5">
    <source>
        <dbReference type="Proteomes" id="UP001489004"/>
    </source>
</evidence>
<dbReference type="PROSITE" id="PS51229">
    <property type="entry name" value="DCUN1"/>
    <property type="match status" value="1"/>
</dbReference>
<dbReference type="GO" id="GO:0045116">
    <property type="term" value="P:protein neddylation"/>
    <property type="evidence" value="ECO:0007669"/>
    <property type="project" value="TreeGrafter"/>
</dbReference>
<evidence type="ECO:0000259" key="3">
    <source>
        <dbReference type="PROSITE" id="PS51229"/>
    </source>
</evidence>
<gene>
    <name evidence="4" type="ORF">WJX72_003754</name>
</gene>
<comment type="caution">
    <text evidence="4">The sequence shown here is derived from an EMBL/GenBank/DDBJ whole genome shotgun (WGS) entry which is preliminary data.</text>
</comment>
<protein>
    <recommendedName>
        <fullName evidence="1">Defective in cullin neddylation protein</fullName>
    </recommendedName>
</protein>
<dbReference type="GO" id="GO:0031624">
    <property type="term" value="F:ubiquitin conjugating enzyme binding"/>
    <property type="evidence" value="ECO:0007669"/>
    <property type="project" value="TreeGrafter"/>
</dbReference>
<dbReference type="GO" id="GO:0005886">
    <property type="term" value="C:plasma membrane"/>
    <property type="evidence" value="ECO:0007669"/>
    <property type="project" value="UniProtKB-ARBA"/>
</dbReference>
<name>A0AAW1R6P6_9CHLO</name>
<accession>A0AAW1R6P6</accession>
<dbReference type="PANTHER" id="PTHR12281">
    <property type="entry name" value="RP42 RELATED"/>
    <property type="match status" value="1"/>
</dbReference>
<comment type="function">
    <text evidence="1">Neddylation of cullins play an essential role in the regulation of SCF-type complexes activity.</text>
</comment>
<dbReference type="GO" id="GO:0032182">
    <property type="term" value="F:ubiquitin-like protein binding"/>
    <property type="evidence" value="ECO:0007669"/>
    <property type="project" value="TreeGrafter"/>
</dbReference>
<proteinExistence type="predicted"/>
<evidence type="ECO:0000256" key="2">
    <source>
        <dbReference type="SAM" id="MobiDB-lite"/>
    </source>
</evidence>
<reference evidence="4 5" key="1">
    <citation type="journal article" date="2024" name="Nat. Commun.">
        <title>Phylogenomics reveals the evolutionary origins of lichenization in chlorophyte algae.</title>
        <authorList>
            <person name="Puginier C."/>
            <person name="Libourel C."/>
            <person name="Otte J."/>
            <person name="Skaloud P."/>
            <person name="Haon M."/>
            <person name="Grisel S."/>
            <person name="Petersen M."/>
            <person name="Berrin J.G."/>
            <person name="Delaux P.M."/>
            <person name="Dal Grande F."/>
            <person name="Keller J."/>
        </authorList>
    </citation>
    <scope>NUCLEOTIDE SEQUENCE [LARGE SCALE GENOMIC DNA]</scope>
    <source>
        <strain evidence="4 5">SAG 2043</strain>
    </source>
</reference>
<dbReference type="Proteomes" id="UP001489004">
    <property type="component" value="Unassembled WGS sequence"/>
</dbReference>
<dbReference type="Gene3D" id="1.10.238.200">
    <property type="entry name" value="Cullin, PONY binding domain"/>
    <property type="match status" value="1"/>
</dbReference>
<dbReference type="AlphaFoldDB" id="A0AAW1R6P6"/>
<dbReference type="FunFam" id="1.10.238.200:FF:000003">
    <property type="entry name" value="DCN1-like protein 3"/>
    <property type="match status" value="1"/>
</dbReference>
<keyword evidence="5" id="KW-1185">Reference proteome</keyword>
<organism evidence="4 5">
    <name type="scientific">[Myrmecia] bisecta</name>
    <dbReference type="NCBI Taxonomy" id="41462"/>
    <lineage>
        <taxon>Eukaryota</taxon>
        <taxon>Viridiplantae</taxon>
        <taxon>Chlorophyta</taxon>
        <taxon>core chlorophytes</taxon>
        <taxon>Trebouxiophyceae</taxon>
        <taxon>Trebouxiales</taxon>
        <taxon>Trebouxiaceae</taxon>
        <taxon>Myrmecia</taxon>
    </lineage>
</organism>
<evidence type="ECO:0000256" key="1">
    <source>
        <dbReference type="RuleBase" id="RU410713"/>
    </source>
</evidence>
<dbReference type="Gene3D" id="1.10.238.10">
    <property type="entry name" value="EF-hand"/>
    <property type="match status" value="1"/>
</dbReference>
<dbReference type="GO" id="GO:0097602">
    <property type="term" value="F:cullin family protein binding"/>
    <property type="evidence" value="ECO:0007669"/>
    <property type="project" value="TreeGrafter"/>
</dbReference>
<dbReference type="InterPro" id="IPR014764">
    <property type="entry name" value="DCN-prot"/>
</dbReference>
<sequence>MDLATWLRSCFGAGRPSEVPACDTMSRRATRGSTAKAKAAPAPKETDKSAALFAAYKDADDDHIGPEGIERLCQDLGVDPADRKVLLLAWRMGAQRMGFFTREEFLQGLKALKAPDLAKLKKALNGLDGAVSSPEDFQDFYQFAFRFCLTEPRQKIIDIETAAQMLGLVMVDSPHAPDFIRFLQEQKEYKAINQDQWTGFWRFTQEVSPDLHDYDESQAWPLLLDNYVEWVQQRKTAAL</sequence>